<dbReference type="EMBL" id="CZCZ02000007">
    <property type="protein sequence ID" value="CAC5341184.1"/>
    <property type="molecule type" value="Genomic_DNA"/>
</dbReference>
<feature type="chain" id="PRO_5028883886" description="Ice-binding protein C-terminal domain-containing protein" evidence="2">
    <location>
        <begin position="30"/>
        <end position="274"/>
    </location>
</feature>
<gene>
    <name evidence="4" type="ORF">PLAN_120370</name>
</gene>
<dbReference type="RefSeq" id="WP_026797319.1">
    <property type="nucleotide sequence ID" value="NZ_LR812491.1"/>
</dbReference>
<dbReference type="InterPro" id="IPR013424">
    <property type="entry name" value="Ice-binding_C"/>
</dbReference>
<feature type="signal peptide" evidence="2">
    <location>
        <begin position="1"/>
        <end position="29"/>
    </location>
</feature>
<evidence type="ECO:0000259" key="3">
    <source>
        <dbReference type="Pfam" id="PF07589"/>
    </source>
</evidence>
<dbReference type="AlphaFoldDB" id="A0A6J7ZHX8"/>
<evidence type="ECO:0000313" key="4">
    <source>
        <dbReference type="EMBL" id="CAC5341184.1"/>
    </source>
</evidence>
<proteinExistence type="predicted"/>
<reference evidence="4" key="1">
    <citation type="submission" date="2020-05" db="EMBL/GenBank/DDBJ databases">
        <authorList>
            <consortium name="Genoscope - CEA"/>
            <person name="William W."/>
        </authorList>
    </citation>
    <scope>NUCLEOTIDE SEQUENCE [LARGE SCALE GENOMIC DNA]</scope>
    <source>
        <strain evidence="4">PCC 7821</strain>
    </source>
</reference>
<evidence type="ECO:0000256" key="1">
    <source>
        <dbReference type="SAM" id="MobiDB-lite"/>
    </source>
</evidence>
<keyword evidence="2" id="KW-0732">Signal</keyword>
<name>A0A6J7ZHX8_PLARU</name>
<feature type="region of interest" description="Disordered" evidence="1">
    <location>
        <begin position="27"/>
        <end position="60"/>
    </location>
</feature>
<comment type="caution">
    <text evidence="4">The sequence shown here is derived from an EMBL/GenBank/DDBJ whole genome shotgun (WGS) entry which is preliminary data.</text>
</comment>
<sequence length="274" mass="28640">MKNTISKIIGSTVLATGVAVSLVAAPAQAKPPSPPAPSSTVAAPAAQAKPPSPPAPSSTIPVNTSDLGIYDTKTFGFSNVFGGDTVGDGLVSQFKFNVSKTNTNQVLFQFENTGAVSTAFISQIKFSDTSSDLTNNLFGISAIGSFYNKGVVGFEKDLNSTNLAQSNLITGWDDPDSIGFNSIRQGSNKDGIDQTEKLGLLFDGSFDKVISKLNSNQLKVGMHVQGIYGKSDTFASYVEPPTPKPPVEVPEPATLVGLGLAFGGMLASRRRQSN</sequence>
<accession>A0A6J7ZHX8</accession>
<feature type="compositionally biased region" description="Low complexity" evidence="1">
    <location>
        <begin position="38"/>
        <end position="49"/>
    </location>
</feature>
<feature type="domain" description="Ice-binding protein C-terminal" evidence="3">
    <location>
        <begin position="249"/>
        <end position="271"/>
    </location>
</feature>
<evidence type="ECO:0000313" key="5">
    <source>
        <dbReference type="Proteomes" id="UP000196521"/>
    </source>
</evidence>
<organism evidence="4 5">
    <name type="scientific">Planktothrix rubescens CCAP 1459/22</name>
    <dbReference type="NCBI Taxonomy" id="329571"/>
    <lineage>
        <taxon>Bacteria</taxon>
        <taxon>Bacillati</taxon>
        <taxon>Cyanobacteriota</taxon>
        <taxon>Cyanophyceae</taxon>
        <taxon>Oscillatoriophycideae</taxon>
        <taxon>Oscillatoriales</taxon>
        <taxon>Microcoleaceae</taxon>
        <taxon>Planktothrix</taxon>
    </lineage>
</organism>
<dbReference type="NCBIfam" id="TIGR02595">
    <property type="entry name" value="PEP_CTERM"/>
    <property type="match status" value="1"/>
</dbReference>
<keyword evidence="5" id="KW-1185">Reference proteome</keyword>
<dbReference type="Proteomes" id="UP000196521">
    <property type="component" value="Unassembled WGS sequence"/>
</dbReference>
<protein>
    <recommendedName>
        <fullName evidence="3">Ice-binding protein C-terminal domain-containing protein</fullName>
    </recommendedName>
</protein>
<dbReference type="Pfam" id="PF07589">
    <property type="entry name" value="PEP-CTERM"/>
    <property type="match status" value="1"/>
</dbReference>
<evidence type="ECO:0000256" key="2">
    <source>
        <dbReference type="SAM" id="SignalP"/>
    </source>
</evidence>